<dbReference type="RefSeq" id="XP_062646234.1">
    <property type="nucleotide sequence ID" value="XM_062787928.1"/>
</dbReference>
<keyword evidence="7" id="KW-1185">Reference proteome</keyword>
<feature type="compositionally biased region" description="Polar residues" evidence="5">
    <location>
        <begin position="686"/>
        <end position="716"/>
    </location>
</feature>
<evidence type="ECO:0000313" key="6">
    <source>
        <dbReference type="EMBL" id="KAK4122463.1"/>
    </source>
</evidence>
<dbReference type="EMBL" id="MU853231">
    <property type="protein sequence ID" value="KAK4122463.1"/>
    <property type="molecule type" value="Genomic_DNA"/>
</dbReference>
<keyword evidence="2" id="KW-0677">Repeat</keyword>
<dbReference type="Proteomes" id="UP001302602">
    <property type="component" value="Unassembled WGS sequence"/>
</dbReference>
<organism evidence="6 7">
    <name type="scientific">Parathielavia appendiculata</name>
    <dbReference type="NCBI Taxonomy" id="2587402"/>
    <lineage>
        <taxon>Eukaryota</taxon>
        <taxon>Fungi</taxon>
        <taxon>Dikarya</taxon>
        <taxon>Ascomycota</taxon>
        <taxon>Pezizomycotina</taxon>
        <taxon>Sordariomycetes</taxon>
        <taxon>Sordariomycetidae</taxon>
        <taxon>Sordariales</taxon>
        <taxon>Chaetomiaceae</taxon>
        <taxon>Parathielavia</taxon>
    </lineage>
</organism>
<feature type="compositionally biased region" description="Basic and acidic residues" evidence="5">
    <location>
        <begin position="718"/>
        <end position="728"/>
    </location>
</feature>
<evidence type="ECO:0000313" key="7">
    <source>
        <dbReference type="Proteomes" id="UP001302602"/>
    </source>
</evidence>
<accession>A0AAN6TXD9</accession>
<gene>
    <name evidence="6" type="ORF">N657DRAFT_554741</name>
</gene>
<name>A0AAN6TXD9_9PEZI</name>
<evidence type="ECO:0000256" key="4">
    <source>
        <dbReference type="ARBA" id="ARBA00044511"/>
    </source>
</evidence>
<sequence>MTLGSALPWRACSPLGRITIQSPRRQGLPLSSVLKDSRAVRSPAVVRFQSTERAQSADAGSLASYKRPRTHDAAVADARLSLLDRLDRTPLWLHGDEEPVVVRPAVAYPNKRETREALQKKHRALTQQARVERRRKQPRAGDWRAILHHLIRWTPTSAPVQDGIKVIIPEHSAKLLWSDYENNVWNIKSRTGCDMTLWRPLDGEDAEKEGEDEAEGSGERQSAGTSKDPYIVLVGQPTAVSAAVYDILKVTKGVTIIGLKGGTPTVLHEGRSPQPPPTHSAAPMIAPTRIPHYPMSAPCRPYMLSMRADQIPRPSEWTIESFQHYVAALTMGRVPQSLAAKLYLGADTHQGTVVRRLHDLFNDPAASAAVSSPAFKLALQYLVRAGETFVKDARSLFGSVGALGLRLDTDVYNLLAETSVKSKNLLAFEGTIRRMTACGHAPNLRTWLLFLRLVEAEDVRRYILHAMHTKNFFADARTVASVSVEMADHDVHRAIQLGQDFDAFIAGLRALYGPEWQLQRRAANRYLDVFGRYSKFEESRKLLEYMFASEYSMPDVISLNTVLTHCKLQNKVDLAVCFVRMFDQRRCRVADDITFHLLFEVARKTRKMYLQSAVWRYAHVLGLTKHRMRDRAIKLLAEGGREAEYMTYWIRPLWEGPDGCKISKKDVFETLLLCDARRFNVARQLQAGQQGSRSESSPSENKISRDNPSAQDSLTESLPERSPEHSPEHNYYLYANSMSRLAQQYMPAVPLGDFLQAALDHDRKL</sequence>
<evidence type="ECO:0000256" key="3">
    <source>
        <dbReference type="ARBA" id="ARBA00044493"/>
    </source>
</evidence>
<reference evidence="6" key="1">
    <citation type="journal article" date="2023" name="Mol. Phylogenet. Evol.">
        <title>Genome-scale phylogeny and comparative genomics of the fungal order Sordariales.</title>
        <authorList>
            <person name="Hensen N."/>
            <person name="Bonometti L."/>
            <person name="Westerberg I."/>
            <person name="Brannstrom I.O."/>
            <person name="Guillou S."/>
            <person name="Cros-Aarteil S."/>
            <person name="Calhoun S."/>
            <person name="Haridas S."/>
            <person name="Kuo A."/>
            <person name="Mondo S."/>
            <person name="Pangilinan J."/>
            <person name="Riley R."/>
            <person name="LaButti K."/>
            <person name="Andreopoulos B."/>
            <person name="Lipzen A."/>
            <person name="Chen C."/>
            <person name="Yan M."/>
            <person name="Daum C."/>
            <person name="Ng V."/>
            <person name="Clum A."/>
            <person name="Steindorff A."/>
            <person name="Ohm R.A."/>
            <person name="Martin F."/>
            <person name="Silar P."/>
            <person name="Natvig D.O."/>
            <person name="Lalanne C."/>
            <person name="Gautier V."/>
            <person name="Ament-Velasquez S.L."/>
            <person name="Kruys A."/>
            <person name="Hutchinson M.I."/>
            <person name="Powell A.J."/>
            <person name="Barry K."/>
            <person name="Miller A.N."/>
            <person name="Grigoriev I.V."/>
            <person name="Debuchy R."/>
            <person name="Gladieux P."/>
            <person name="Hiltunen Thoren M."/>
            <person name="Johannesson H."/>
        </authorList>
    </citation>
    <scope>NUCLEOTIDE SEQUENCE</scope>
    <source>
        <strain evidence="6">CBS 731.68</strain>
    </source>
</reference>
<feature type="non-terminal residue" evidence="6">
    <location>
        <position position="765"/>
    </location>
</feature>
<dbReference type="GO" id="GO:0031930">
    <property type="term" value="P:mitochondria-nucleus signaling pathway"/>
    <property type="evidence" value="ECO:0007669"/>
    <property type="project" value="TreeGrafter"/>
</dbReference>
<evidence type="ECO:0000256" key="5">
    <source>
        <dbReference type="SAM" id="MobiDB-lite"/>
    </source>
</evidence>
<comment type="similarity">
    <text evidence="1">Belongs to the CCM1 family.</text>
</comment>
<dbReference type="PANTHER" id="PTHR47936">
    <property type="entry name" value="PPR_LONG DOMAIN-CONTAINING PROTEIN"/>
    <property type="match status" value="1"/>
</dbReference>
<protein>
    <recommendedName>
        <fullName evidence="8">Pentatricopeptide repeat domain-containing protein</fullName>
    </recommendedName>
</protein>
<comment type="subunit">
    <text evidence="4">Binds to mitochondrial small subunit 15S rRNA.</text>
</comment>
<evidence type="ECO:0000256" key="1">
    <source>
        <dbReference type="ARBA" id="ARBA00006192"/>
    </source>
</evidence>
<evidence type="ECO:0000256" key="2">
    <source>
        <dbReference type="ARBA" id="ARBA00022737"/>
    </source>
</evidence>
<proteinExistence type="inferred from homology"/>
<dbReference type="AlphaFoldDB" id="A0AAN6TXD9"/>
<dbReference type="InterPro" id="IPR011990">
    <property type="entry name" value="TPR-like_helical_dom_sf"/>
</dbReference>
<dbReference type="Gene3D" id="1.25.40.10">
    <property type="entry name" value="Tetratricopeptide repeat domain"/>
    <property type="match status" value="1"/>
</dbReference>
<evidence type="ECO:0008006" key="8">
    <source>
        <dbReference type="Google" id="ProtNLM"/>
    </source>
</evidence>
<comment type="function">
    <text evidence="3">Regulates mitochondrial small subunit maturation by controlling 15S rRNA 5'-end processing. Localizes to the 5' precursor of the 15S rRNA in a position that is subsequently occupied by mS47 in the mature yeast mtSSU. Uses structure and sequence-specific RNA recognition, binding to a single-stranded region of the precursor and specifically recognizing bases -6 to -1. The exchange of Ccm1 for mS47 is coupled to the irreversible removal of precursor rRNA that is accompanied by conformational changes of the mitoribosomal proteins uS5m and mS26. These conformational changes signal completion of 5'-end rRNA processing through protection of the mature 5'-end of the 15S rRNA and stabilization of mS47. The removal of the 5' precursor together with the dissociation of Ccm1 may be catalyzed by the 5'-3' exoribonuclease Pet127. Involved in the specific removal of group I introns in mitochondrial encoded transcripts.</text>
</comment>
<feature type="region of interest" description="Disordered" evidence="5">
    <location>
        <begin position="198"/>
        <end position="225"/>
    </location>
</feature>
<comment type="caution">
    <text evidence="6">The sequence shown here is derived from an EMBL/GenBank/DDBJ whole genome shotgun (WGS) entry which is preliminary data.</text>
</comment>
<dbReference type="PANTHER" id="PTHR47936:SF1">
    <property type="entry name" value="PENTATRICOPEPTIDE REPEAT-CONTAINING PROTEIN GUN1, CHLOROPLASTIC"/>
    <property type="match status" value="1"/>
</dbReference>
<feature type="compositionally biased region" description="Acidic residues" evidence="5">
    <location>
        <begin position="203"/>
        <end position="216"/>
    </location>
</feature>
<reference evidence="6" key="2">
    <citation type="submission" date="2023-05" db="EMBL/GenBank/DDBJ databases">
        <authorList>
            <consortium name="Lawrence Berkeley National Laboratory"/>
            <person name="Steindorff A."/>
            <person name="Hensen N."/>
            <person name="Bonometti L."/>
            <person name="Westerberg I."/>
            <person name="Brannstrom I.O."/>
            <person name="Guillou S."/>
            <person name="Cros-Aarteil S."/>
            <person name="Calhoun S."/>
            <person name="Haridas S."/>
            <person name="Kuo A."/>
            <person name="Mondo S."/>
            <person name="Pangilinan J."/>
            <person name="Riley R."/>
            <person name="Labutti K."/>
            <person name="Andreopoulos B."/>
            <person name="Lipzen A."/>
            <person name="Chen C."/>
            <person name="Yanf M."/>
            <person name="Daum C."/>
            <person name="Ng V."/>
            <person name="Clum A."/>
            <person name="Ohm R."/>
            <person name="Martin F."/>
            <person name="Silar P."/>
            <person name="Natvig D."/>
            <person name="Lalanne C."/>
            <person name="Gautier V."/>
            <person name="Ament-Velasquez S.L."/>
            <person name="Kruys A."/>
            <person name="Hutchinson M.I."/>
            <person name="Powell A.J."/>
            <person name="Barry K."/>
            <person name="Miller A.N."/>
            <person name="Grigoriev I.V."/>
            <person name="Debuchy R."/>
            <person name="Gladieux P."/>
            <person name="Thoren M.H."/>
            <person name="Johannesson H."/>
        </authorList>
    </citation>
    <scope>NUCLEOTIDE SEQUENCE</scope>
    <source>
        <strain evidence="6">CBS 731.68</strain>
    </source>
</reference>
<dbReference type="GeneID" id="87824698"/>
<feature type="region of interest" description="Disordered" evidence="5">
    <location>
        <begin position="685"/>
        <end position="728"/>
    </location>
</feature>